<accession>A0A846YR48</accession>
<dbReference type="InterPro" id="IPR009057">
    <property type="entry name" value="Homeodomain-like_sf"/>
</dbReference>
<dbReference type="AlphaFoldDB" id="A0A846YR48"/>
<evidence type="ECO:0000313" key="7">
    <source>
        <dbReference type="Proteomes" id="UP000579250"/>
    </source>
</evidence>
<dbReference type="SUPFAM" id="SSF46689">
    <property type="entry name" value="Homeodomain-like"/>
    <property type="match status" value="1"/>
</dbReference>
<evidence type="ECO:0000256" key="1">
    <source>
        <dbReference type="ARBA" id="ARBA00023015"/>
    </source>
</evidence>
<comment type="caution">
    <text evidence="6">The sequence shown here is derived from an EMBL/GenBank/DDBJ whole genome shotgun (WGS) entry which is preliminary data.</text>
</comment>
<dbReference type="Gene3D" id="1.10.357.10">
    <property type="entry name" value="Tetracycline Repressor, domain 2"/>
    <property type="match status" value="1"/>
</dbReference>
<sequence length="211" mass="24011">MRKTARRHQQGEESRLRILAATLAIAAERGYDGTSIALVTEATGLPASSVYWHFRNKDELLAETLEFSYRQWRETAPTWQDRVGITDPAEEIRDRLHRASRAITERPEFWRLGLMLGLANRPKEPAARRRYIEVRAETRAAIRNWWEQVLPAGSPGSAQVADRLSRFHLAVMDGLYIGVRSDRNWNLERLVDLIADGVHAQAAAWLDEAAG</sequence>
<name>A0A846YR48_9ACTN</name>
<keyword evidence="7" id="KW-1185">Reference proteome</keyword>
<keyword evidence="3" id="KW-0804">Transcription</keyword>
<protein>
    <submittedName>
        <fullName evidence="6">TetR/AcrR family transcriptional regulator</fullName>
    </submittedName>
</protein>
<dbReference type="GO" id="GO:0003700">
    <property type="term" value="F:DNA-binding transcription factor activity"/>
    <property type="evidence" value="ECO:0007669"/>
    <property type="project" value="TreeGrafter"/>
</dbReference>
<dbReference type="InterPro" id="IPR036271">
    <property type="entry name" value="Tet_transcr_reg_TetR-rel_C_sf"/>
</dbReference>
<evidence type="ECO:0000259" key="5">
    <source>
        <dbReference type="PROSITE" id="PS50977"/>
    </source>
</evidence>
<reference evidence="6 7" key="1">
    <citation type="submission" date="2020-04" db="EMBL/GenBank/DDBJ databases">
        <title>MicrobeNet Type strains.</title>
        <authorList>
            <person name="Nicholson A.C."/>
        </authorList>
    </citation>
    <scope>NUCLEOTIDE SEQUENCE [LARGE SCALE GENOMIC DNA]</scope>
    <source>
        <strain evidence="6 7">ATCC BAA-277</strain>
    </source>
</reference>
<dbReference type="InterPro" id="IPR001647">
    <property type="entry name" value="HTH_TetR"/>
</dbReference>
<organism evidence="6 7">
    <name type="scientific">Actinomadura latina</name>
    <dbReference type="NCBI Taxonomy" id="163603"/>
    <lineage>
        <taxon>Bacteria</taxon>
        <taxon>Bacillati</taxon>
        <taxon>Actinomycetota</taxon>
        <taxon>Actinomycetes</taxon>
        <taxon>Streptosporangiales</taxon>
        <taxon>Thermomonosporaceae</taxon>
        <taxon>Actinomadura</taxon>
    </lineage>
</organism>
<gene>
    <name evidence="6" type="ORF">HGB48_00660</name>
</gene>
<dbReference type="SUPFAM" id="SSF48498">
    <property type="entry name" value="Tetracyclin repressor-like, C-terminal domain"/>
    <property type="match status" value="1"/>
</dbReference>
<dbReference type="Proteomes" id="UP000579250">
    <property type="component" value="Unassembled WGS sequence"/>
</dbReference>
<feature type="DNA-binding region" description="H-T-H motif" evidence="4">
    <location>
        <begin position="35"/>
        <end position="54"/>
    </location>
</feature>
<evidence type="ECO:0000256" key="4">
    <source>
        <dbReference type="PROSITE-ProRule" id="PRU00335"/>
    </source>
</evidence>
<dbReference type="GO" id="GO:0000976">
    <property type="term" value="F:transcription cis-regulatory region binding"/>
    <property type="evidence" value="ECO:0007669"/>
    <property type="project" value="TreeGrafter"/>
</dbReference>
<evidence type="ECO:0000256" key="3">
    <source>
        <dbReference type="ARBA" id="ARBA00023163"/>
    </source>
</evidence>
<dbReference type="PANTHER" id="PTHR30055">
    <property type="entry name" value="HTH-TYPE TRANSCRIPTIONAL REGULATOR RUTR"/>
    <property type="match status" value="1"/>
</dbReference>
<keyword evidence="2 4" id="KW-0238">DNA-binding</keyword>
<dbReference type="PRINTS" id="PR00455">
    <property type="entry name" value="HTHTETR"/>
</dbReference>
<dbReference type="RefSeq" id="WP_067634014.1">
    <property type="nucleotide sequence ID" value="NZ_JAAXPI010000001.1"/>
</dbReference>
<dbReference type="PROSITE" id="PS50977">
    <property type="entry name" value="HTH_TETR_2"/>
    <property type="match status" value="1"/>
</dbReference>
<dbReference type="EMBL" id="JAAXPI010000001">
    <property type="protein sequence ID" value="NKZ02277.1"/>
    <property type="molecule type" value="Genomic_DNA"/>
</dbReference>
<keyword evidence="1" id="KW-0805">Transcription regulation</keyword>
<dbReference type="InterPro" id="IPR050109">
    <property type="entry name" value="HTH-type_TetR-like_transc_reg"/>
</dbReference>
<dbReference type="Pfam" id="PF00440">
    <property type="entry name" value="TetR_N"/>
    <property type="match status" value="1"/>
</dbReference>
<evidence type="ECO:0000256" key="2">
    <source>
        <dbReference type="ARBA" id="ARBA00023125"/>
    </source>
</evidence>
<evidence type="ECO:0000313" key="6">
    <source>
        <dbReference type="EMBL" id="NKZ02277.1"/>
    </source>
</evidence>
<proteinExistence type="predicted"/>
<feature type="domain" description="HTH tetR-type" evidence="5">
    <location>
        <begin position="12"/>
        <end position="72"/>
    </location>
</feature>
<dbReference type="PANTHER" id="PTHR30055:SF234">
    <property type="entry name" value="HTH-TYPE TRANSCRIPTIONAL REGULATOR BETI"/>
    <property type="match status" value="1"/>
</dbReference>